<name>A0A1P8UH52_9GAMM</name>
<proteinExistence type="predicted"/>
<evidence type="ECO:0000313" key="1">
    <source>
        <dbReference type="EMBL" id="APZ43150.1"/>
    </source>
</evidence>
<organism evidence="1 2">
    <name type="scientific">Acidihalobacter ferrooxydans</name>
    <dbReference type="NCBI Taxonomy" id="1765967"/>
    <lineage>
        <taxon>Bacteria</taxon>
        <taxon>Pseudomonadati</taxon>
        <taxon>Pseudomonadota</taxon>
        <taxon>Gammaproteobacteria</taxon>
        <taxon>Chromatiales</taxon>
        <taxon>Ectothiorhodospiraceae</taxon>
        <taxon>Acidihalobacter</taxon>
    </lineage>
</organism>
<dbReference type="EMBL" id="CP019434">
    <property type="protein sequence ID" value="APZ43150.1"/>
    <property type="molecule type" value="Genomic_DNA"/>
</dbReference>
<reference evidence="1 2" key="1">
    <citation type="submission" date="2017-01" db="EMBL/GenBank/DDBJ databases">
        <title>Draft sequence of Acidihalobacter ferrooxidans strain DSM 14175 (strain V8).</title>
        <authorList>
            <person name="Khaleque H.N."/>
            <person name="Ramsay J.P."/>
            <person name="Murphy R.J.T."/>
            <person name="Kaksonen A.H."/>
            <person name="Boxall N.J."/>
            <person name="Watkin E.L.J."/>
        </authorList>
    </citation>
    <scope>NUCLEOTIDE SEQUENCE [LARGE SCALE GENOMIC DNA]</scope>
    <source>
        <strain evidence="1 2">V8</strain>
    </source>
</reference>
<dbReference type="Proteomes" id="UP000243807">
    <property type="component" value="Chromosome"/>
</dbReference>
<dbReference type="InterPro" id="IPR009387">
    <property type="entry name" value="HigB-2"/>
</dbReference>
<dbReference type="STRING" id="1765967.BW247_08650"/>
<gene>
    <name evidence="1" type="ORF">BW247_08650</name>
</gene>
<evidence type="ECO:0008006" key="3">
    <source>
        <dbReference type="Google" id="ProtNLM"/>
    </source>
</evidence>
<accession>A0A1P8UH52</accession>
<keyword evidence="2" id="KW-1185">Reference proteome</keyword>
<sequence>MRSVFRIRTFTRWMRKAGLTDDALCEAVSEMAQGLVDADLGGHVVKKRVALPGQGKHGGARTIVATKMADRWFFLYGFGKNERANIDKDELKVFQEVAKELLGFDDRQLANALSAGEIVEVCDGNDKA</sequence>
<dbReference type="OrthoDB" id="8607264at2"/>
<dbReference type="AlphaFoldDB" id="A0A1P8UH52"/>
<dbReference type="KEGG" id="afy:BW247_08650"/>
<protein>
    <recommendedName>
        <fullName evidence="3">Addiction module toxin RelE</fullName>
    </recommendedName>
</protein>
<dbReference type="RefSeq" id="WP_076836794.1">
    <property type="nucleotide sequence ID" value="NZ_CP019434.1"/>
</dbReference>
<dbReference type="PIRSF" id="PIRSF018634">
    <property type="entry name" value="UCP018634"/>
    <property type="match status" value="1"/>
</dbReference>
<dbReference type="Pfam" id="PF06296">
    <property type="entry name" value="RelE"/>
    <property type="match status" value="1"/>
</dbReference>
<evidence type="ECO:0000313" key="2">
    <source>
        <dbReference type="Proteomes" id="UP000243807"/>
    </source>
</evidence>